<dbReference type="SUPFAM" id="SSF56436">
    <property type="entry name" value="C-type lectin-like"/>
    <property type="match status" value="1"/>
</dbReference>
<accession>A0A3B1KCD5</accession>
<name>A0A3B1KCD5_ASTMX</name>
<evidence type="ECO:0000313" key="4">
    <source>
        <dbReference type="Ensembl" id="ENSAMXP00000052118.1"/>
    </source>
</evidence>
<dbReference type="AlphaFoldDB" id="A0A3B1KCD5"/>
<dbReference type="Gene3D" id="3.10.100.10">
    <property type="entry name" value="Mannose-Binding Protein A, subunit A"/>
    <property type="match status" value="1"/>
</dbReference>
<evidence type="ECO:0000313" key="5">
    <source>
        <dbReference type="Proteomes" id="UP000018467"/>
    </source>
</evidence>
<dbReference type="InterPro" id="IPR018378">
    <property type="entry name" value="C-type_lectin_CS"/>
</dbReference>
<dbReference type="InterPro" id="IPR016186">
    <property type="entry name" value="C-type_lectin-like/link_sf"/>
</dbReference>
<dbReference type="PANTHER" id="PTHR45784:SF3">
    <property type="entry name" value="C-TYPE LECTIN DOMAIN FAMILY 4 MEMBER K-LIKE-RELATED"/>
    <property type="match status" value="1"/>
</dbReference>
<evidence type="ECO:0000256" key="1">
    <source>
        <dbReference type="ARBA" id="ARBA00023157"/>
    </source>
</evidence>
<dbReference type="Bgee" id="ENSAMXG00000032848">
    <property type="expression patterns" value="Expressed in mesonephros and 2 other cell types or tissues"/>
</dbReference>
<organism evidence="4 5">
    <name type="scientific">Astyanax mexicanus</name>
    <name type="common">Blind cave fish</name>
    <name type="synonym">Astyanax fasciatus mexicanus</name>
    <dbReference type="NCBI Taxonomy" id="7994"/>
    <lineage>
        <taxon>Eukaryota</taxon>
        <taxon>Metazoa</taxon>
        <taxon>Chordata</taxon>
        <taxon>Craniata</taxon>
        <taxon>Vertebrata</taxon>
        <taxon>Euteleostomi</taxon>
        <taxon>Actinopterygii</taxon>
        <taxon>Neopterygii</taxon>
        <taxon>Teleostei</taxon>
        <taxon>Ostariophysi</taxon>
        <taxon>Characiformes</taxon>
        <taxon>Characoidei</taxon>
        <taxon>Acestrorhamphidae</taxon>
        <taxon>Acestrorhamphinae</taxon>
        <taxon>Astyanax</taxon>
    </lineage>
</organism>
<feature type="domain" description="C-type lectin" evidence="3">
    <location>
        <begin position="82"/>
        <end position="143"/>
    </location>
</feature>
<reference evidence="4" key="3">
    <citation type="submission" date="2025-08" db="UniProtKB">
        <authorList>
            <consortium name="Ensembl"/>
        </authorList>
    </citation>
    <scope>IDENTIFICATION</scope>
</reference>
<dbReference type="GeneTree" id="ENSGT01050000244842"/>
<keyword evidence="5" id="KW-1185">Reference proteome</keyword>
<reference evidence="5" key="2">
    <citation type="journal article" date="2014" name="Nat. Commun.">
        <title>The cavefish genome reveals candidate genes for eye loss.</title>
        <authorList>
            <person name="McGaugh S.E."/>
            <person name="Gross J.B."/>
            <person name="Aken B."/>
            <person name="Blin M."/>
            <person name="Borowsky R."/>
            <person name="Chalopin D."/>
            <person name="Hinaux H."/>
            <person name="Jeffery W.R."/>
            <person name="Keene A."/>
            <person name="Ma L."/>
            <person name="Minx P."/>
            <person name="Murphy D."/>
            <person name="O'Quin K.E."/>
            <person name="Retaux S."/>
            <person name="Rohner N."/>
            <person name="Searle S.M."/>
            <person name="Stahl B.A."/>
            <person name="Tabin C."/>
            <person name="Volff J.N."/>
            <person name="Yoshizawa M."/>
            <person name="Warren W.C."/>
        </authorList>
    </citation>
    <scope>NUCLEOTIDE SEQUENCE [LARGE SCALE GENOMIC DNA]</scope>
    <source>
        <strain evidence="5">female</strain>
    </source>
</reference>
<dbReference type="InParanoid" id="A0A3B1KCD5"/>
<dbReference type="PROSITE" id="PS50041">
    <property type="entry name" value="C_TYPE_LECTIN_2"/>
    <property type="match status" value="1"/>
</dbReference>
<dbReference type="Pfam" id="PF00059">
    <property type="entry name" value="Lectin_C"/>
    <property type="match status" value="1"/>
</dbReference>
<dbReference type="Proteomes" id="UP000018467">
    <property type="component" value="Unassembled WGS sequence"/>
</dbReference>
<feature type="region of interest" description="Disordered" evidence="2">
    <location>
        <begin position="1"/>
        <end position="20"/>
    </location>
</feature>
<dbReference type="Ensembl" id="ENSAMXT00000032800.1">
    <property type="protein sequence ID" value="ENSAMXP00000052118.1"/>
    <property type="gene ID" value="ENSAMXG00000032848.1"/>
</dbReference>
<evidence type="ECO:0000256" key="2">
    <source>
        <dbReference type="SAM" id="MobiDB-lite"/>
    </source>
</evidence>
<sequence>TSSFRCSSLSSSSSTSSFRCSSLSSSTCCLSSSSSTCCLSSAPAPAPCCLSSSTAASAPAPCCLSSAPAPSTCCLSLRNGDHFWIGLFKDSWKWSDQSNSSFRYWKFMQPDNTYNTKCAAASVNDQGQWHDIGCEEPHPFICHEKQLVPLYNKCP</sequence>
<dbReference type="PROSITE" id="PS00615">
    <property type="entry name" value="C_TYPE_LECTIN_1"/>
    <property type="match status" value="1"/>
</dbReference>
<evidence type="ECO:0000259" key="3">
    <source>
        <dbReference type="PROSITE" id="PS50041"/>
    </source>
</evidence>
<dbReference type="InterPro" id="IPR001304">
    <property type="entry name" value="C-type_lectin-like"/>
</dbReference>
<keyword evidence="1" id="KW-1015">Disulfide bond</keyword>
<proteinExistence type="predicted"/>
<protein>
    <recommendedName>
        <fullName evidence="3">C-type lectin domain-containing protein</fullName>
    </recommendedName>
</protein>
<reference evidence="4" key="4">
    <citation type="submission" date="2025-09" db="UniProtKB">
        <authorList>
            <consortium name="Ensembl"/>
        </authorList>
    </citation>
    <scope>IDENTIFICATION</scope>
</reference>
<reference evidence="5" key="1">
    <citation type="submission" date="2013-03" db="EMBL/GenBank/DDBJ databases">
        <authorList>
            <person name="Jeffery W."/>
            <person name="Warren W."/>
            <person name="Wilson R.K."/>
        </authorList>
    </citation>
    <scope>NUCLEOTIDE SEQUENCE</scope>
    <source>
        <strain evidence="5">female</strain>
    </source>
</reference>
<dbReference type="InterPro" id="IPR016187">
    <property type="entry name" value="CTDL_fold"/>
</dbReference>
<dbReference type="PANTHER" id="PTHR45784">
    <property type="entry name" value="C-TYPE LECTIN DOMAIN FAMILY 20 MEMBER A-RELATED"/>
    <property type="match status" value="1"/>
</dbReference>